<dbReference type="Gene3D" id="3.30.420.40">
    <property type="match status" value="1"/>
</dbReference>
<sequence>MTPHPHPQPHRIRVGIDVGGTFTDAVAVDSATLELVAQVKVPTSHHHEDGVAHGIVEALDRLLKDVGCAPRTSRSSPTAPRRPPTPCWRATSPPSA</sequence>
<dbReference type="EMBL" id="BLWD01000001">
    <property type="protein sequence ID" value="GFN09125.1"/>
    <property type="molecule type" value="Genomic_DNA"/>
</dbReference>
<feature type="region of interest" description="Disordered" evidence="1">
    <location>
        <begin position="69"/>
        <end position="96"/>
    </location>
</feature>
<dbReference type="SUPFAM" id="SSF53067">
    <property type="entry name" value="Actin-like ATPase domain"/>
    <property type="match status" value="1"/>
</dbReference>
<name>A0A7J0D590_STRMI</name>
<dbReference type="InterPro" id="IPR043129">
    <property type="entry name" value="ATPase_NBD"/>
</dbReference>
<evidence type="ECO:0000256" key="1">
    <source>
        <dbReference type="SAM" id="MobiDB-lite"/>
    </source>
</evidence>
<evidence type="ECO:0000313" key="3">
    <source>
        <dbReference type="EMBL" id="GFN09125.1"/>
    </source>
</evidence>
<accession>A0A7J0D590</accession>
<comment type="caution">
    <text evidence="3">The sequence shown here is derived from an EMBL/GenBank/DDBJ whole genome shotgun (WGS) entry which is preliminary data.</text>
</comment>
<protein>
    <recommendedName>
        <fullName evidence="2">Hydantoinase/oxoprolinase N-terminal domain-containing protein</fullName>
    </recommendedName>
</protein>
<evidence type="ECO:0000313" key="4">
    <source>
        <dbReference type="Proteomes" id="UP000498740"/>
    </source>
</evidence>
<organism evidence="3 4">
    <name type="scientific">Streptomyces microflavus</name>
    <name type="common">Streptomyces lipmanii</name>
    <dbReference type="NCBI Taxonomy" id="1919"/>
    <lineage>
        <taxon>Bacteria</taxon>
        <taxon>Bacillati</taxon>
        <taxon>Actinomycetota</taxon>
        <taxon>Actinomycetes</taxon>
        <taxon>Kitasatosporales</taxon>
        <taxon>Streptomycetaceae</taxon>
        <taxon>Streptomyces</taxon>
    </lineage>
</organism>
<dbReference type="Pfam" id="PF05378">
    <property type="entry name" value="Hydant_A_N"/>
    <property type="match status" value="1"/>
</dbReference>
<reference evidence="3 4" key="1">
    <citation type="submission" date="2020-05" db="EMBL/GenBank/DDBJ databases">
        <title>Whole genome shotgun sequence of Streptomyces microflavus NBRC 13062.</title>
        <authorList>
            <person name="Komaki H."/>
            <person name="Tamura T."/>
        </authorList>
    </citation>
    <scope>NUCLEOTIDE SEQUENCE [LARGE SCALE GENOMIC DNA]</scope>
    <source>
        <strain evidence="3 4">NBRC 13062</strain>
    </source>
</reference>
<gene>
    <name evidence="3" type="ORF">Smic_76810</name>
</gene>
<dbReference type="InterPro" id="IPR008040">
    <property type="entry name" value="Hydant_A_N"/>
</dbReference>
<proteinExistence type="predicted"/>
<evidence type="ECO:0000259" key="2">
    <source>
        <dbReference type="Pfam" id="PF05378"/>
    </source>
</evidence>
<feature type="compositionally biased region" description="Low complexity" evidence="1">
    <location>
        <begin position="69"/>
        <end position="79"/>
    </location>
</feature>
<feature type="domain" description="Hydantoinase/oxoprolinase N-terminal" evidence="2">
    <location>
        <begin position="13"/>
        <end position="67"/>
    </location>
</feature>
<dbReference type="Proteomes" id="UP000498740">
    <property type="component" value="Unassembled WGS sequence"/>
</dbReference>
<dbReference type="AlphaFoldDB" id="A0A7J0D590"/>